<dbReference type="SUPFAM" id="SSF50998">
    <property type="entry name" value="Quinoprotein alcohol dehydrogenase-like"/>
    <property type="match status" value="1"/>
</dbReference>
<dbReference type="PANTHER" id="PTHR42754:SF1">
    <property type="entry name" value="LIPOPROTEIN"/>
    <property type="match status" value="1"/>
</dbReference>
<dbReference type="RefSeq" id="WP_342686918.1">
    <property type="nucleotide sequence ID" value="NZ_JAZBJM010000002.1"/>
</dbReference>
<keyword evidence="1 2" id="KW-0732">Signal</keyword>
<dbReference type="NCBIfam" id="TIGR04183">
    <property type="entry name" value="Por_Secre_tail"/>
    <property type="match status" value="1"/>
</dbReference>
<dbReference type="AlphaFoldDB" id="A0AB35YNW4"/>
<dbReference type="EMBL" id="JBANCF010000002">
    <property type="protein sequence ID" value="MEM0572434.1"/>
    <property type="molecule type" value="Genomic_DNA"/>
</dbReference>
<dbReference type="InterPro" id="IPR011047">
    <property type="entry name" value="Quinoprotein_ADH-like_sf"/>
</dbReference>
<dbReference type="EMBL" id="JAZBJM010000002">
    <property type="protein sequence ID" value="MEM0517759.1"/>
    <property type="molecule type" value="Genomic_DNA"/>
</dbReference>
<feature type="chain" id="PRO_5044210041" evidence="2">
    <location>
        <begin position="21"/>
        <end position="527"/>
    </location>
</feature>
<dbReference type="PANTHER" id="PTHR42754">
    <property type="entry name" value="ENDOGLUCANASE"/>
    <property type="match status" value="1"/>
</dbReference>
<comment type="caution">
    <text evidence="4">The sequence shown here is derived from an EMBL/GenBank/DDBJ whole genome shotgun (WGS) entry which is preliminary data.</text>
</comment>
<keyword evidence="7" id="KW-1185">Reference proteome</keyword>
<reference evidence="4 7" key="1">
    <citation type="submission" date="2024-01" db="EMBL/GenBank/DDBJ databases">
        <title>Aequorivita flavus sp. nov., isolated from deep-sea sediment.</title>
        <authorList>
            <person name="Chen X."/>
        </authorList>
    </citation>
    <scope>NUCLEOTIDE SEQUENCE</scope>
    <source>
        <strain evidence="4">MCCC 1A16923</strain>
        <strain evidence="5 7">MCCC 1A16935</strain>
    </source>
</reference>
<dbReference type="Proteomes" id="UP001388259">
    <property type="component" value="Unassembled WGS sequence"/>
</dbReference>
<evidence type="ECO:0000313" key="5">
    <source>
        <dbReference type="EMBL" id="MEM0572434.1"/>
    </source>
</evidence>
<evidence type="ECO:0000313" key="4">
    <source>
        <dbReference type="EMBL" id="MEM0517759.1"/>
    </source>
</evidence>
<feature type="signal peptide" evidence="2">
    <location>
        <begin position="1"/>
        <end position="20"/>
    </location>
</feature>
<evidence type="ECO:0000256" key="1">
    <source>
        <dbReference type="ARBA" id="ARBA00022729"/>
    </source>
</evidence>
<protein>
    <submittedName>
        <fullName evidence="4">T9SS type A sorting domain-containing protein</fullName>
    </submittedName>
</protein>
<evidence type="ECO:0000313" key="6">
    <source>
        <dbReference type="Proteomes" id="UP001388259"/>
    </source>
</evidence>
<gene>
    <name evidence="5" type="ORF">VZD24_02800</name>
    <name evidence="4" type="ORF">VZD85_05305</name>
</gene>
<sequence length="527" mass="56901">MKRNILVSLVLALITISLYAQDPNILWQRTIGGSEYDSFTSMGNTMDGGIIIGGYSESDASGDKTEDSNGSIDYWILKLDSAGSIEWQNTIGGNWADWNPQISQTSDGGYILGGYSDSNISGDKTEDTNGYYDYWIIKLNSTGNIEWQNTIGGNYDDQLRSFIQTSDGGFLAGGNSNSNISGDKTEDAIGLNDIWIVKLDSMGEIEWQNTIGGDDEDWVDSIKQTLDGGYILAGFSYSNISGDKTENSQGSSDCWILKLDSLGQIQWQNTIGGSSGDRASSVILANDGGYLIGASSDSNISGDKTEDSLGGSDSWIIKLDENGNILWQNTIGGDQTDGLTALISDSNNGYLIGTYSYSNISGDKSENSLGESDYWIIKINNLGIIEWQNTIGGNNPDVIMSLSQATNGSFFLGGRSASNISGDKTENSRGGNDFWILKHAETLGLEENPFSEAITLYPNPAKNTLQLNTQDKTIDQVNIYTMTGSKVLQVDVSTVSPTLDVSSLASGVYYVQLYSGKNVALKKFIKE</sequence>
<evidence type="ECO:0000256" key="2">
    <source>
        <dbReference type="SAM" id="SignalP"/>
    </source>
</evidence>
<evidence type="ECO:0000259" key="3">
    <source>
        <dbReference type="Pfam" id="PF18962"/>
    </source>
</evidence>
<dbReference type="Proteomes" id="UP001390963">
    <property type="component" value="Unassembled WGS sequence"/>
</dbReference>
<feature type="domain" description="Secretion system C-terminal sorting" evidence="3">
    <location>
        <begin position="456"/>
        <end position="525"/>
    </location>
</feature>
<proteinExistence type="predicted"/>
<accession>A0AB35YNW4</accession>
<dbReference type="InterPro" id="IPR026444">
    <property type="entry name" value="Secre_tail"/>
</dbReference>
<evidence type="ECO:0000313" key="7">
    <source>
        <dbReference type="Proteomes" id="UP001390963"/>
    </source>
</evidence>
<dbReference type="Pfam" id="PF18962">
    <property type="entry name" value="Por_Secre_tail"/>
    <property type="match status" value="1"/>
</dbReference>
<organism evidence="4 6">
    <name type="scientific">Aequorivita flava</name>
    <dbReference type="NCBI Taxonomy" id="3114371"/>
    <lineage>
        <taxon>Bacteria</taxon>
        <taxon>Pseudomonadati</taxon>
        <taxon>Bacteroidota</taxon>
        <taxon>Flavobacteriia</taxon>
        <taxon>Flavobacteriales</taxon>
        <taxon>Flavobacteriaceae</taxon>
        <taxon>Aequorivita</taxon>
    </lineage>
</organism>
<name>A0AB35YNW4_9FLAO</name>